<accession>A0ABZ2YEN8</accession>
<reference evidence="6 7" key="1">
    <citation type="submission" date="2023-03" db="EMBL/GenBank/DDBJ databases">
        <title>Novel Species.</title>
        <authorList>
            <person name="Ma S."/>
        </authorList>
    </citation>
    <scope>NUCLEOTIDE SEQUENCE [LARGE SCALE GENOMIC DNA]</scope>
    <source>
        <strain evidence="6 7">B11</strain>
    </source>
</reference>
<keyword evidence="2" id="KW-0808">Transferase</keyword>
<evidence type="ECO:0000313" key="7">
    <source>
        <dbReference type="Proteomes" id="UP001461341"/>
    </source>
</evidence>
<sequence>MPFFIGVDLGTTATKTGIFDEEGKLLAVARVPSNIIYGENGSVIQKSEEMLQSVLDTVREVVAKSGVKPEDVAALALDGQMAGIMGVGKDGEAVTPYDSWLDFRAAPYAQKMKEEAEELIIKRSGMSPSINHGPKILWWKYEQPEVYKKICKFTVPACWVAQKLCGLSGEETFMDYTYLHFSCFCDLEKKVWDDELLGIFEVEKAKMPRIVNPWDVVGKLQKEWAQQMGLPSGVPVVAGCGDQAANSLGAGVVEVGTAFDVAGTASCFSLFVDGYFPDVRYKTLLFPRSVLDGYYYPMAYINGGGMDLEWAREELFREFSRHDNAFSLITEKVEKVATHPSGVVFIPHLRGRNCPTQPYLRGVFAGFSWEHKREHLFRAILEGIAFEYAFYLKVIRELIPDLVFNEVRVIGGGAKSAFWNRIKASILGIPYLTLDRGEFAIWGAALCAAFGVGVFADLPAKAKASVRVVNVFHPDEKLHRIYKKYLPYYLETLETMNGVFEKFKEFFI</sequence>
<dbReference type="Pfam" id="PF02782">
    <property type="entry name" value="FGGY_C"/>
    <property type="match status" value="1"/>
</dbReference>
<dbReference type="InterPro" id="IPR018485">
    <property type="entry name" value="FGGY_C"/>
</dbReference>
<evidence type="ECO:0000256" key="1">
    <source>
        <dbReference type="ARBA" id="ARBA00009156"/>
    </source>
</evidence>
<name>A0ABZ2YEN8_9BACT</name>
<evidence type="ECO:0000256" key="2">
    <source>
        <dbReference type="ARBA" id="ARBA00022679"/>
    </source>
</evidence>
<dbReference type="Proteomes" id="UP001461341">
    <property type="component" value="Chromosome"/>
</dbReference>
<dbReference type="InterPro" id="IPR000577">
    <property type="entry name" value="Carb_kinase_FGGY"/>
</dbReference>
<keyword evidence="7" id="KW-1185">Reference proteome</keyword>
<dbReference type="EMBL" id="CP121689">
    <property type="protein sequence ID" value="WZL76798.1"/>
    <property type="molecule type" value="Genomic_DNA"/>
</dbReference>
<feature type="domain" description="Carbohydrate kinase FGGY C-terminal" evidence="5">
    <location>
        <begin position="261"/>
        <end position="450"/>
    </location>
</feature>
<organism evidence="6 7">
    <name type="scientific">Thermatribacter velox</name>
    <dbReference type="NCBI Taxonomy" id="3039681"/>
    <lineage>
        <taxon>Bacteria</taxon>
        <taxon>Pseudomonadati</taxon>
        <taxon>Atribacterota</taxon>
        <taxon>Atribacteria</taxon>
        <taxon>Atribacterales</taxon>
        <taxon>Thermatribacteraceae</taxon>
        <taxon>Thermatribacter</taxon>
    </lineage>
</organism>
<keyword evidence="3 6" id="KW-0418">Kinase</keyword>
<dbReference type="InterPro" id="IPR043129">
    <property type="entry name" value="ATPase_NBD"/>
</dbReference>
<evidence type="ECO:0000259" key="5">
    <source>
        <dbReference type="Pfam" id="PF02782"/>
    </source>
</evidence>
<dbReference type="CDD" id="cd00366">
    <property type="entry name" value="ASKHA_NBD_FGGY"/>
    <property type="match status" value="1"/>
</dbReference>
<evidence type="ECO:0000313" key="6">
    <source>
        <dbReference type="EMBL" id="WZL76798.1"/>
    </source>
</evidence>
<dbReference type="PIRSF" id="PIRSF000538">
    <property type="entry name" value="GlpK"/>
    <property type="match status" value="1"/>
</dbReference>
<protein>
    <submittedName>
        <fullName evidence="6">FGGY family carbohydrate kinase</fullName>
    </submittedName>
</protein>
<dbReference type="Gene3D" id="3.30.420.40">
    <property type="match status" value="2"/>
</dbReference>
<comment type="similarity">
    <text evidence="1">Belongs to the FGGY kinase family.</text>
</comment>
<evidence type="ECO:0000259" key="4">
    <source>
        <dbReference type="Pfam" id="PF00370"/>
    </source>
</evidence>
<dbReference type="PANTHER" id="PTHR43095">
    <property type="entry name" value="SUGAR KINASE"/>
    <property type="match status" value="1"/>
</dbReference>
<dbReference type="SUPFAM" id="SSF53067">
    <property type="entry name" value="Actin-like ATPase domain"/>
    <property type="match status" value="2"/>
</dbReference>
<evidence type="ECO:0000256" key="3">
    <source>
        <dbReference type="ARBA" id="ARBA00022777"/>
    </source>
</evidence>
<dbReference type="GO" id="GO:0016301">
    <property type="term" value="F:kinase activity"/>
    <property type="evidence" value="ECO:0007669"/>
    <property type="project" value="UniProtKB-KW"/>
</dbReference>
<dbReference type="InterPro" id="IPR018484">
    <property type="entry name" value="FGGY_N"/>
</dbReference>
<dbReference type="RefSeq" id="WP_369018962.1">
    <property type="nucleotide sequence ID" value="NZ_CP121689.1"/>
</dbReference>
<gene>
    <name evidence="6" type="ORF">QBE54_03460</name>
</gene>
<dbReference type="InterPro" id="IPR050406">
    <property type="entry name" value="FGGY_Carb_Kinase"/>
</dbReference>
<dbReference type="Pfam" id="PF00370">
    <property type="entry name" value="FGGY_N"/>
    <property type="match status" value="1"/>
</dbReference>
<proteinExistence type="inferred from homology"/>
<feature type="domain" description="Carbohydrate kinase FGGY N-terminal" evidence="4">
    <location>
        <begin position="4"/>
        <end position="249"/>
    </location>
</feature>